<dbReference type="Proteomes" id="UP000026915">
    <property type="component" value="Chromosome 10"/>
</dbReference>
<evidence type="ECO:0000313" key="1">
    <source>
        <dbReference type="EMBL" id="EOY18957.1"/>
    </source>
</evidence>
<dbReference type="AlphaFoldDB" id="A0A061FQK6"/>
<gene>
    <name evidence="1" type="ORF">TCM_043477</name>
</gene>
<reference evidence="1 2" key="1">
    <citation type="journal article" date="2013" name="Genome Biol.">
        <title>The genome sequence of the most widely cultivated cacao type and its use to identify candidate genes regulating pod color.</title>
        <authorList>
            <person name="Motamayor J.C."/>
            <person name="Mockaitis K."/>
            <person name="Schmutz J."/>
            <person name="Haiminen N."/>
            <person name="Iii D.L."/>
            <person name="Cornejo O."/>
            <person name="Findley S.D."/>
            <person name="Zheng P."/>
            <person name="Utro F."/>
            <person name="Royaert S."/>
            <person name="Saski C."/>
            <person name="Jenkins J."/>
            <person name="Podicheti R."/>
            <person name="Zhao M."/>
            <person name="Scheffler B.E."/>
            <person name="Stack J.C."/>
            <person name="Feltus F.A."/>
            <person name="Mustiga G.M."/>
            <person name="Amores F."/>
            <person name="Phillips W."/>
            <person name="Marelli J.P."/>
            <person name="May G.D."/>
            <person name="Shapiro H."/>
            <person name="Ma J."/>
            <person name="Bustamante C.D."/>
            <person name="Schnell R.J."/>
            <person name="Main D."/>
            <person name="Gilbert D."/>
            <person name="Parida L."/>
            <person name="Kuhn D.N."/>
        </authorList>
    </citation>
    <scope>NUCLEOTIDE SEQUENCE [LARGE SCALE GENOMIC DNA]</scope>
    <source>
        <strain evidence="2">cv. Matina 1-6</strain>
    </source>
</reference>
<proteinExistence type="predicted"/>
<keyword evidence="2" id="KW-1185">Reference proteome</keyword>
<organism evidence="1 2">
    <name type="scientific">Theobroma cacao</name>
    <name type="common">Cacao</name>
    <name type="synonym">Cocoa</name>
    <dbReference type="NCBI Taxonomy" id="3641"/>
    <lineage>
        <taxon>Eukaryota</taxon>
        <taxon>Viridiplantae</taxon>
        <taxon>Streptophyta</taxon>
        <taxon>Embryophyta</taxon>
        <taxon>Tracheophyta</taxon>
        <taxon>Spermatophyta</taxon>
        <taxon>Magnoliopsida</taxon>
        <taxon>eudicotyledons</taxon>
        <taxon>Gunneridae</taxon>
        <taxon>Pentapetalae</taxon>
        <taxon>rosids</taxon>
        <taxon>malvids</taxon>
        <taxon>Malvales</taxon>
        <taxon>Malvaceae</taxon>
        <taxon>Byttnerioideae</taxon>
        <taxon>Theobroma</taxon>
    </lineage>
</organism>
<evidence type="ECO:0000313" key="2">
    <source>
        <dbReference type="Proteomes" id="UP000026915"/>
    </source>
</evidence>
<protein>
    <submittedName>
        <fullName evidence="1">H0502G05.11 protein, putative</fullName>
    </submittedName>
</protein>
<name>A0A061FQK6_THECC</name>
<dbReference type="eggNOG" id="ENOG502SX2M">
    <property type="taxonomic scope" value="Eukaryota"/>
</dbReference>
<dbReference type="EMBL" id="CM001888">
    <property type="protein sequence ID" value="EOY18957.1"/>
    <property type="molecule type" value="Genomic_DNA"/>
</dbReference>
<accession>A0A061FQK6</accession>
<dbReference type="InParanoid" id="A0A061FQK6"/>
<dbReference type="Gramene" id="EOY18957">
    <property type="protein sequence ID" value="EOY18957"/>
    <property type="gene ID" value="TCM_043477"/>
</dbReference>
<dbReference type="HOGENOM" id="CLU_1542801_0_0_1"/>
<sequence>MESSPNNQEMTVPTYVQELMKMLQASHKSMQVLEENNKRMIETITQFTSSTVTTSQPQSMPTHNGQNAANMVNNKGNGGNGESMTNLFFNTTNPFIVGNFITVATEPYPKDYTNQKFKQFNGKISDAQEHVMKFIKTLRVVGLDDDLKLNKFSKSLTEKDYTWYVNLNLGLVDS</sequence>